<accession>A0A854QGQ1</accession>
<dbReference type="Proteomes" id="UP000199727">
    <property type="component" value="Unassembled WGS sequence"/>
</dbReference>
<comment type="caution">
    <text evidence="2">The sequence shown here is derived from an EMBL/GenBank/DDBJ whole genome shotgun (WGS) entry which is preliminary data.</text>
</comment>
<evidence type="ECO:0000256" key="1">
    <source>
        <dbReference type="SAM" id="SignalP"/>
    </source>
</evidence>
<evidence type="ECO:0000313" key="3">
    <source>
        <dbReference type="Proteomes" id="UP000199727"/>
    </source>
</evidence>
<keyword evidence="1" id="KW-0732">Signal</keyword>
<feature type="chain" id="PRO_5032830849" evidence="1">
    <location>
        <begin position="20"/>
        <end position="115"/>
    </location>
</feature>
<gene>
    <name evidence="2" type="ORF">C361_05115</name>
</gene>
<feature type="signal peptide" evidence="1">
    <location>
        <begin position="1"/>
        <end position="19"/>
    </location>
</feature>
<dbReference type="EMBL" id="AMKT01000067">
    <property type="protein sequence ID" value="OXG16744.1"/>
    <property type="molecule type" value="Genomic_DNA"/>
</dbReference>
<dbReference type="OrthoDB" id="2571568at2759"/>
<sequence>MLTLLTLFALLPFLIPSLALPTVCNNVPLNSTAPSPKRKPTSAIVSINIPIYTSMLPVFSNQRDSEPSVLVGPGTIGLQIWEGDLIEHEWKISEKAINDDGMQVSMLGACNATSF</sequence>
<organism evidence="2 3">
    <name type="scientific">Cryptococcus neoformans Tu259-1</name>
    <dbReference type="NCBI Taxonomy" id="1230072"/>
    <lineage>
        <taxon>Eukaryota</taxon>
        <taxon>Fungi</taxon>
        <taxon>Dikarya</taxon>
        <taxon>Basidiomycota</taxon>
        <taxon>Agaricomycotina</taxon>
        <taxon>Tremellomycetes</taxon>
        <taxon>Tremellales</taxon>
        <taxon>Cryptococcaceae</taxon>
        <taxon>Cryptococcus</taxon>
        <taxon>Cryptococcus neoformans species complex</taxon>
    </lineage>
</organism>
<protein>
    <submittedName>
        <fullName evidence="2">Uncharacterized protein</fullName>
    </submittedName>
</protein>
<dbReference type="AlphaFoldDB" id="A0A854QGQ1"/>
<reference evidence="2 3" key="1">
    <citation type="submission" date="2017-06" db="EMBL/GenBank/DDBJ databases">
        <title>Global population genomics of the pathogenic fungus Cryptococcus neoformans var. grubii.</title>
        <authorList>
            <person name="Cuomo C."/>
            <person name="Litvintseva A."/>
            <person name="Chen Y."/>
            <person name="Young S."/>
            <person name="Zeng Q."/>
            <person name="Chapman S."/>
            <person name="Gujja S."/>
            <person name="Saif S."/>
            <person name="Birren B."/>
        </authorList>
    </citation>
    <scope>NUCLEOTIDE SEQUENCE [LARGE SCALE GENOMIC DNA]</scope>
    <source>
        <strain evidence="2 3">Tu259-1</strain>
    </source>
</reference>
<proteinExistence type="predicted"/>
<evidence type="ECO:0000313" key="2">
    <source>
        <dbReference type="EMBL" id="OXG16744.1"/>
    </source>
</evidence>
<name>A0A854QGQ1_CRYNE</name>